<feature type="repeat" description="WD" evidence="3">
    <location>
        <begin position="589"/>
        <end position="622"/>
    </location>
</feature>
<keyword evidence="6" id="KW-1185">Reference proteome</keyword>
<dbReference type="InterPro" id="IPR015943">
    <property type="entry name" value="WD40/YVTN_repeat-like_dom_sf"/>
</dbReference>
<evidence type="ECO:0000256" key="2">
    <source>
        <dbReference type="ARBA" id="ARBA00022737"/>
    </source>
</evidence>
<feature type="compositionally biased region" description="Polar residues" evidence="4">
    <location>
        <begin position="489"/>
        <end position="518"/>
    </location>
</feature>
<evidence type="ECO:0000256" key="3">
    <source>
        <dbReference type="PROSITE-ProRule" id="PRU00221"/>
    </source>
</evidence>
<dbReference type="Proteomes" id="UP001527925">
    <property type="component" value="Unassembled WGS sequence"/>
</dbReference>
<dbReference type="PANTHER" id="PTHR14221">
    <property type="entry name" value="WD REPEAT DOMAIN 44"/>
    <property type="match status" value="1"/>
</dbReference>
<dbReference type="Gene3D" id="2.130.10.10">
    <property type="entry name" value="YVTN repeat-like/Quinoprotein amine dehydrogenase"/>
    <property type="match status" value="2"/>
</dbReference>
<feature type="repeat" description="WD" evidence="3">
    <location>
        <begin position="629"/>
        <end position="671"/>
    </location>
</feature>
<feature type="region of interest" description="Disordered" evidence="4">
    <location>
        <begin position="362"/>
        <end position="400"/>
    </location>
</feature>
<feature type="compositionally biased region" description="Gly residues" evidence="4">
    <location>
        <begin position="12"/>
        <end position="26"/>
    </location>
</feature>
<evidence type="ECO:0000313" key="6">
    <source>
        <dbReference type="Proteomes" id="UP001527925"/>
    </source>
</evidence>
<dbReference type="InterPro" id="IPR040324">
    <property type="entry name" value="WDR44/Dgr2"/>
</dbReference>
<dbReference type="EMBL" id="JADGIZ020000005">
    <property type="protein sequence ID" value="KAL2918756.1"/>
    <property type="molecule type" value="Genomic_DNA"/>
</dbReference>
<dbReference type="SUPFAM" id="SSF50978">
    <property type="entry name" value="WD40 repeat-like"/>
    <property type="match status" value="1"/>
</dbReference>
<feature type="compositionally biased region" description="Low complexity" evidence="4">
    <location>
        <begin position="294"/>
        <end position="329"/>
    </location>
</feature>
<feature type="repeat" description="WD" evidence="3">
    <location>
        <begin position="428"/>
        <end position="452"/>
    </location>
</feature>
<keyword evidence="1 3" id="KW-0853">WD repeat</keyword>
<feature type="region of interest" description="Disordered" evidence="4">
    <location>
        <begin position="115"/>
        <end position="282"/>
    </location>
</feature>
<gene>
    <name evidence="5" type="ORF">HK105_201590</name>
</gene>
<feature type="compositionally biased region" description="Basic and acidic residues" evidence="4">
    <location>
        <begin position="459"/>
        <end position="471"/>
    </location>
</feature>
<reference evidence="5 6" key="1">
    <citation type="submission" date="2023-09" db="EMBL/GenBank/DDBJ databases">
        <title>Pangenome analysis of Batrachochytrium dendrobatidis and related Chytrids.</title>
        <authorList>
            <person name="Yacoub M.N."/>
            <person name="Stajich J.E."/>
            <person name="James T.Y."/>
        </authorList>
    </citation>
    <scope>NUCLEOTIDE SEQUENCE [LARGE SCALE GENOMIC DNA]</scope>
    <source>
        <strain evidence="5 6">JEL0888</strain>
    </source>
</reference>
<feature type="region of interest" description="Disordered" evidence="4">
    <location>
        <begin position="294"/>
        <end position="342"/>
    </location>
</feature>
<dbReference type="PROSITE" id="PS50082">
    <property type="entry name" value="WD_REPEATS_2"/>
    <property type="match status" value="3"/>
</dbReference>
<feature type="compositionally biased region" description="Low complexity" evidence="4">
    <location>
        <begin position="968"/>
        <end position="979"/>
    </location>
</feature>
<feature type="compositionally biased region" description="Basic and acidic residues" evidence="4">
    <location>
        <begin position="1009"/>
        <end position="1018"/>
    </location>
</feature>
<dbReference type="Pfam" id="PF00400">
    <property type="entry name" value="WD40"/>
    <property type="match status" value="4"/>
</dbReference>
<sequence length="1018" mass="105770">MNGHSGSAATGGSAGGSGAGSSGGSGASTPALRSFGLAAWDRRNPGAAGDPAATPAALSAGAPHHSMLHARTASAGMQRAPLPQPFTPAGGAAYNDPALAQTLEDAVRRLAYDLGGSDLGADEHSDAASDSAAPGLHRNSDYSDAGSALEREPASDDAASTFSRSAPEHQPPMSDGRLADDDAASIPPSTAGPRTDGLAQTHSAAAADKKRSARSAPFFHIFKKGDRQRSTESFASSSVPARDQEQPADDPGASGPARSVHGIAREQSAWISHHPVPIPVPQADLASDAASVWSAGATPPTTSGSTLASAGQASSSSVASSTSGSSPSTRADQFQRPKTRGHLKNDCTFSRLALVQELVCPGRDESSGQSANSFASQGSGSAPPTTQTGLPSSYGKSDRASDAASISARLRRAHNSKVFDKDSAGAPVWALSFSPDGQYLAAGSQDGVLAIWVVAAPRHDDSPDDSARRFGSDPAIQSETEPNLRNIRTRTLSQSSDSFTIAGAPQSTPSSASIRQQGFPSSVSRLLINDRSYRSDLMTSRLAASPSRETFASSNSSSASQAQAIPQAAQLPPLQTQSEILRSQPLRVFKAHTHAITSIAWSKGGFLVSASMDCTVHLWHVSCMDFLCVFHHNDCVTSVCFHPKDERLFLSGSLDGQLHLWSIQDKRVRSRNEIHRSAVTAVTFSRDGNTVVAGTMQGDCVFYETQGLKYNTQIQVVTPSTLKSSKDVKITSIVPLPPSPGDAHQDEKFLVASTDSRVRIINSRDKSLLRKFRGAELRSAYLAASASDDGDYIICPSEDRQVLIWDAEPGEQSSSFANMLGGMKWQVDASKNWGVERFTASDVFVTAATFAPRSTSLWLTRQPSPPSPVASEFAPPPTPVATPLWTVMPPTPTLATQPAIGSASSIGRDAGSAAKGLADAQAATPSASATARPPGASAVDGMIIVVADALGRIRIFQNGTSGAGTGGSPSASGASNASSIRKEPSRLGKFRAPIRIRPSGSIKPGASADADHTESSSQ</sequence>
<dbReference type="InterPro" id="IPR036322">
    <property type="entry name" value="WD40_repeat_dom_sf"/>
</dbReference>
<dbReference type="InterPro" id="IPR001680">
    <property type="entry name" value="WD40_rpt"/>
</dbReference>
<feature type="compositionally biased region" description="Low complexity" evidence="4">
    <location>
        <begin position="1"/>
        <end position="11"/>
    </location>
</feature>
<accession>A0ABR4NGW4</accession>
<feature type="region of interest" description="Disordered" evidence="4">
    <location>
        <begin position="459"/>
        <end position="518"/>
    </location>
</feature>
<evidence type="ECO:0000313" key="5">
    <source>
        <dbReference type="EMBL" id="KAL2918756.1"/>
    </source>
</evidence>
<keyword evidence="2" id="KW-0677">Repeat</keyword>
<dbReference type="PROSITE" id="PS50294">
    <property type="entry name" value="WD_REPEATS_REGION"/>
    <property type="match status" value="3"/>
</dbReference>
<proteinExistence type="predicted"/>
<dbReference type="SMART" id="SM00320">
    <property type="entry name" value="WD40"/>
    <property type="match status" value="6"/>
</dbReference>
<name>A0ABR4NGW4_9FUNG</name>
<protein>
    <recommendedName>
        <fullName evidence="7">WD40 repeat-like protein</fullName>
    </recommendedName>
</protein>
<evidence type="ECO:0008006" key="7">
    <source>
        <dbReference type="Google" id="ProtNLM"/>
    </source>
</evidence>
<evidence type="ECO:0000256" key="1">
    <source>
        <dbReference type="ARBA" id="ARBA00022574"/>
    </source>
</evidence>
<organism evidence="5 6">
    <name type="scientific">Polyrhizophydium stewartii</name>
    <dbReference type="NCBI Taxonomy" id="2732419"/>
    <lineage>
        <taxon>Eukaryota</taxon>
        <taxon>Fungi</taxon>
        <taxon>Fungi incertae sedis</taxon>
        <taxon>Chytridiomycota</taxon>
        <taxon>Chytridiomycota incertae sedis</taxon>
        <taxon>Chytridiomycetes</taxon>
        <taxon>Rhizophydiales</taxon>
        <taxon>Rhizophydiales incertae sedis</taxon>
        <taxon>Polyrhizophydium</taxon>
    </lineage>
</organism>
<feature type="region of interest" description="Disordered" evidence="4">
    <location>
        <begin position="1"/>
        <end position="94"/>
    </location>
</feature>
<evidence type="ECO:0000256" key="4">
    <source>
        <dbReference type="SAM" id="MobiDB-lite"/>
    </source>
</evidence>
<dbReference type="PANTHER" id="PTHR14221:SF0">
    <property type="entry name" value="WD REPEAT-CONTAINING PROTEIN 44"/>
    <property type="match status" value="1"/>
</dbReference>
<feature type="region of interest" description="Disordered" evidence="4">
    <location>
        <begin position="959"/>
        <end position="1018"/>
    </location>
</feature>
<feature type="compositionally biased region" description="Polar residues" evidence="4">
    <location>
        <begin position="367"/>
        <end position="395"/>
    </location>
</feature>
<comment type="caution">
    <text evidence="5">The sequence shown here is derived from an EMBL/GenBank/DDBJ whole genome shotgun (WGS) entry which is preliminary data.</text>
</comment>
<feature type="compositionally biased region" description="Low complexity" evidence="4">
    <location>
        <begin position="45"/>
        <end position="63"/>
    </location>
</feature>